<dbReference type="OrthoDB" id="5983632at2759"/>
<gene>
    <name evidence="1" type="ORF">OS493_002528</name>
</gene>
<dbReference type="Proteomes" id="UP001163046">
    <property type="component" value="Unassembled WGS sequence"/>
</dbReference>
<dbReference type="EMBL" id="MU827302">
    <property type="protein sequence ID" value="KAJ7365809.1"/>
    <property type="molecule type" value="Genomic_DNA"/>
</dbReference>
<evidence type="ECO:0000313" key="2">
    <source>
        <dbReference type="Proteomes" id="UP001163046"/>
    </source>
</evidence>
<name>A0A9W9YUJ1_9CNID</name>
<reference evidence="1" key="1">
    <citation type="submission" date="2023-01" db="EMBL/GenBank/DDBJ databases">
        <title>Genome assembly of the deep-sea coral Lophelia pertusa.</title>
        <authorList>
            <person name="Herrera S."/>
            <person name="Cordes E."/>
        </authorList>
    </citation>
    <scope>NUCLEOTIDE SEQUENCE</scope>
    <source>
        <strain evidence="1">USNM1676648</strain>
        <tissue evidence="1">Polyp</tissue>
    </source>
</reference>
<comment type="caution">
    <text evidence="1">The sequence shown here is derived from an EMBL/GenBank/DDBJ whole genome shotgun (WGS) entry which is preliminary data.</text>
</comment>
<accession>A0A9W9YUJ1</accession>
<keyword evidence="2" id="KW-1185">Reference proteome</keyword>
<proteinExistence type="predicted"/>
<sequence>MNDTDFAQIEKRKASATVYVPSDWFSVAKEANRRNPFTVVAIQQENFWEFGWGEEVNAVTGKVTLVHHPDEVWMRCMYSDEEPWKKVKILKNWPGNVLLEELYLTPLVPNPAKTQTFIPVEQAPRHIYRGVNAVAKHSPLQNALQAQGHVTPKGGKENKQGTQP</sequence>
<organism evidence="1 2">
    <name type="scientific">Desmophyllum pertusum</name>
    <dbReference type="NCBI Taxonomy" id="174260"/>
    <lineage>
        <taxon>Eukaryota</taxon>
        <taxon>Metazoa</taxon>
        <taxon>Cnidaria</taxon>
        <taxon>Anthozoa</taxon>
        <taxon>Hexacorallia</taxon>
        <taxon>Scleractinia</taxon>
        <taxon>Caryophylliina</taxon>
        <taxon>Caryophylliidae</taxon>
        <taxon>Desmophyllum</taxon>
    </lineage>
</organism>
<evidence type="ECO:0000313" key="1">
    <source>
        <dbReference type="EMBL" id="KAJ7365809.1"/>
    </source>
</evidence>
<dbReference type="AlphaFoldDB" id="A0A9W9YUJ1"/>
<protein>
    <submittedName>
        <fullName evidence="1">Uncharacterized protein</fullName>
    </submittedName>
</protein>